<dbReference type="Proteomes" id="UP001497482">
    <property type="component" value="Chromosome 20"/>
</dbReference>
<organism evidence="3 4">
    <name type="scientific">Knipowitschia caucasica</name>
    <name type="common">Caucasian dwarf goby</name>
    <name type="synonym">Pomatoschistus caucasicus</name>
    <dbReference type="NCBI Taxonomy" id="637954"/>
    <lineage>
        <taxon>Eukaryota</taxon>
        <taxon>Metazoa</taxon>
        <taxon>Chordata</taxon>
        <taxon>Craniata</taxon>
        <taxon>Vertebrata</taxon>
        <taxon>Euteleostomi</taxon>
        <taxon>Actinopterygii</taxon>
        <taxon>Neopterygii</taxon>
        <taxon>Teleostei</taxon>
        <taxon>Neoteleostei</taxon>
        <taxon>Acanthomorphata</taxon>
        <taxon>Gobiaria</taxon>
        <taxon>Gobiiformes</taxon>
        <taxon>Gobioidei</taxon>
        <taxon>Gobiidae</taxon>
        <taxon>Gobiinae</taxon>
        <taxon>Knipowitschia</taxon>
    </lineage>
</organism>
<dbReference type="Gene3D" id="3.30.70.1820">
    <property type="entry name" value="L1 transposable element, RRM domain"/>
    <property type="match status" value="1"/>
</dbReference>
<evidence type="ECO:0000313" key="3">
    <source>
        <dbReference type="EMBL" id="CAL1594810.1"/>
    </source>
</evidence>
<reference evidence="3 4" key="1">
    <citation type="submission" date="2024-04" db="EMBL/GenBank/DDBJ databases">
        <authorList>
            <person name="Waldvogel A.-M."/>
            <person name="Schoenle A."/>
        </authorList>
    </citation>
    <scope>NUCLEOTIDE SEQUENCE [LARGE SCALE GENOMIC DNA]</scope>
</reference>
<feature type="region of interest" description="Disordered" evidence="2">
    <location>
        <begin position="1"/>
        <end position="33"/>
    </location>
</feature>
<keyword evidence="4" id="KW-1185">Reference proteome</keyword>
<evidence type="ECO:0000313" key="4">
    <source>
        <dbReference type="Proteomes" id="UP001497482"/>
    </source>
</evidence>
<proteinExistence type="predicted"/>
<dbReference type="EMBL" id="OZ035842">
    <property type="protein sequence ID" value="CAL1594810.1"/>
    <property type="molecule type" value="Genomic_DNA"/>
</dbReference>
<evidence type="ECO:0000256" key="2">
    <source>
        <dbReference type="SAM" id="MobiDB-lite"/>
    </source>
</evidence>
<evidence type="ECO:0008006" key="5">
    <source>
        <dbReference type="Google" id="ProtNLM"/>
    </source>
</evidence>
<name>A0AAV2L3G4_KNICA</name>
<keyword evidence="1" id="KW-0175">Coiled coil</keyword>
<protein>
    <recommendedName>
        <fullName evidence="5">L1 transposable element RRM domain-containing protein</fullName>
    </recommendedName>
</protein>
<dbReference type="PANTHER" id="PTHR11505">
    <property type="entry name" value="L1 TRANSPOSABLE ELEMENT-RELATED"/>
    <property type="match status" value="1"/>
</dbReference>
<sequence length="288" mass="33137">MPQTRSRRKKQQGSKLEMSAKDVSKSTTAAADEDTPGWAKCLIANFNKNQLDLNAKLEEINTSVHSISKEFKEMNDRVTAAEKRISDLEDSRNEENCTVQTLLKQVSTLAVRVDMLEARSRMNNIRIIGLKEGMEVDNLMGLLDRLFRYILDLEESDTTPEVERAHRALRPRPNPEDPPRMVVMRLLRWRDKLKLLMAAKKKGSLSWDGQPFYIRQDLTSEVRRQRAEYNEIIEELKKQGVRVGVLYPARLVATIDRKKCIFETPEEARRGLSRLLQKTRASVPDSAT</sequence>
<feature type="compositionally biased region" description="Basic residues" evidence="2">
    <location>
        <begin position="1"/>
        <end position="12"/>
    </location>
</feature>
<dbReference type="InterPro" id="IPR004244">
    <property type="entry name" value="Transposase_22"/>
</dbReference>
<gene>
    <name evidence="3" type="ORF">KC01_LOCUS23738</name>
</gene>
<evidence type="ECO:0000256" key="1">
    <source>
        <dbReference type="SAM" id="Coils"/>
    </source>
</evidence>
<dbReference type="AlphaFoldDB" id="A0AAV2L3G4"/>
<accession>A0AAV2L3G4</accession>
<feature type="coiled-coil region" evidence="1">
    <location>
        <begin position="71"/>
        <end position="98"/>
    </location>
</feature>